<keyword evidence="5" id="KW-0812">Transmembrane</keyword>
<keyword evidence="8" id="KW-1185">Reference proteome</keyword>
<name>A0A7W7MNK9_9ACTN</name>
<dbReference type="InterPro" id="IPR001638">
    <property type="entry name" value="Solute-binding_3/MltF_N"/>
</dbReference>
<comment type="similarity">
    <text evidence="1">Belongs to the bacterial solute-binding protein 3 family.</text>
</comment>
<gene>
    <name evidence="7" type="ORF">BJ971_001677</name>
</gene>
<evidence type="ECO:0000256" key="1">
    <source>
        <dbReference type="ARBA" id="ARBA00010333"/>
    </source>
</evidence>
<dbReference type="GO" id="GO:0006865">
    <property type="term" value="P:amino acid transport"/>
    <property type="evidence" value="ECO:0007669"/>
    <property type="project" value="TreeGrafter"/>
</dbReference>
<accession>A0A7W7MNK9</accession>
<dbReference type="PANTHER" id="PTHR30085:SF6">
    <property type="entry name" value="ABC TRANSPORTER GLUTAMINE-BINDING PROTEIN GLNH"/>
    <property type="match status" value="1"/>
</dbReference>
<feature type="domain" description="Solute-binding protein family 3/N-terminal" evidence="6">
    <location>
        <begin position="100"/>
        <end position="333"/>
    </location>
</feature>
<reference evidence="7 8" key="1">
    <citation type="submission" date="2020-08" db="EMBL/GenBank/DDBJ databases">
        <title>Sequencing the genomes of 1000 actinobacteria strains.</title>
        <authorList>
            <person name="Klenk H.-P."/>
        </authorList>
    </citation>
    <scope>NUCLEOTIDE SEQUENCE [LARGE SCALE GENOMIC DNA]</scope>
    <source>
        <strain evidence="7 8">DSM 43149</strain>
    </source>
</reference>
<dbReference type="GO" id="GO:0005576">
    <property type="term" value="C:extracellular region"/>
    <property type="evidence" value="ECO:0007669"/>
    <property type="project" value="TreeGrafter"/>
</dbReference>
<evidence type="ECO:0000259" key="6">
    <source>
        <dbReference type="SMART" id="SM00062"/>
    </source>
</evidence>
<proteinExistence type="inferred from homology"/>
<feature type="transmembrane region" description="Helical" evidence="5">
    <location>
        <begin position="60"/>
        <end position="81"/>
    </location>
</feature>
<keyword evidence="5" id="KW-0472">Membrane</keyword>
<dbReference type="SMART" id="SM00062">
    <property type="entry name" value="PBPb"/>
    <property type="match status" value="1"/>
</dbReference>
<dbReference type="InterPro" id="IPR051455">
    <property type="entry name" value="Bact_solute-bind_prot3"/>
</dbReference>
<keyword evidence="2" id="KW-0813">Transport</keyword>
<dbReference type="Proteomes" id="UP000578112">
    <property type="component" value="Unassembled WGS sequence"/>
</dbReference>
<dbReference type="AlphaFoldDB" id="A0A7W7MNK9"/>
<organism evidence="7 8">
    <name type="scientific">Actinoplanes digitatis</name>
    <dbReference type="NCBI Taxonomy" id="1868"/>
    <lineage>
        <taxon>Bacteria</taxon>
        <taxon>Bacillati</taxon>
        <taxon>Actinomycetota</taxon>
        <taxon>Actinomycetes</taxon>
        <taxon>Micromonosporales</taxon>
        <taxon>Micromonosporaceae</taxon>
        <taxon>Actinoplanes</taxon>
    </lineage>
</organism>
<evidence type="ECO:0000313" key="7">
    <source>
        <dbReference type="EMBL" id="MBB4761121.1"/>
    </source>
</evidence>
<comment type="caution">
    <text evidence="7">The sequence shown here is derived from an EMBL/GenBank/DDBJ whole genome shotgun (WGS) entry which is preliminary data.</text>
</comment>
<keyword evidence="5" id="KW-1133">Transmembrane helix</keyword>
<dbReference type="GO" id="GO:0030288">
    <property type="term" value="C:outer membrane-bounded periplasmic space"/>
    <property type="evidence" value="ECO:0007669"/>
    <property type="project" value="TreeGrafter"/>
</dbReference>
<evidence type="ECO:0000256" key="2">
    <source>
        <dbReference type="ARBA" id="ARBA00022448"/>
    </source>
</evidence>
<dbReference type="SUPFAM" id="SSF53850">
    <property type="entry name" value="Periplasmic binding protein-like II"/>
    <property type="match status" value="1"/>
</dbReference>
<evidence type="ECO:0000256" key="5">
    <source>
        <dbReference type="SAM" id="Phobius"/>
    </source>
</evidence>
<sequence>MDEENGEARFRKAVIHRQVPVRRRPRPARAQRTMEGLRRTFTQPEQVVRTWGGSLAPWRLVAVGVVLVLTLTFFWVWLFHIGPPSVEDLRRAAGVDEWKTLPIGVKDDQPGIAERDPKQGDWRGFDIDIAYMIAEDLGFRRDEVRFYGIESEDRARMEATDLGGNPVPVKMVIASYSITPEREAEPNVMFTQSYLHTEQSVITLKGHDKVASLGEFKGKNVCTLSASTSVAAAAAAGARLVNRNRVSECFDLLDRNLVDAITTDAAILGGYKARYPDKYDHWDLGLDKTEAWGVSVGANEALRDLVNLTLYRSFQDPKDPRWEQAYAANILPETPNNRQADGKRVPLARPQQPDTTRPNVRELPWEEVAP</sequence>
<dbReference type="PANTHER" id="PTHR30085">
    <property type="entry name" value="AMINO ACID ABC TRANSPORTER PERMEASE"/>
    <property type="match status" value="1"/>
</dbReference>
<dbReference type="Pfam" id="PF00497">
    <property type="entry name" value="SBP_bac_3"/>
    <property type="match status" value="1"/>
</dbReference>
<dbReference type="Gene3D" id="3.40.190.10">
    <property type="entry name" value="Periplasmic binding protein-like II"/>
    <property type="match status" value="2"/>
</dbReference>
<keyword evidence="3" id="KW-0732">Signal</keyword>
<protein>
    <submittedName>
        <fullName evidence="7">Glutamate transport system substrate-binding protein</fullName>
    </submittedName>
</protein>
<evidence type="ECO:0000256" key="3">
    <source>
        <dbReference type="ARBA" id="ARBA00022729"/>
    </source>
</evidence>
<dbReference type="EMBL" id="JACHNH010000001">
    <property type="protein sequence ID" value="MBB4761121.1"/>
    <property type="molecule type" value="Genomic_DNA"/>
</dbReference>
<dbReference type="RefSeq" id="WP_184991343.1">
    <property type="nucleotide sequence ID" value="NZ_BOMK01000013.1"/>
</dbReference>
<feature type="region of interest" description="Disordered" evidence="4">
    <location>
        <begin position="330"/>
        <end position="370"/>
    </location>
</feature>
<evidence type="ECO:0000256" key="4">
    <source>
        <dbReference type="SAM" id="MobiDB-lite"/>
    </source>
</evidence>
<evidence type="ECO:0000313" key="8">
    <source>
        <dbReference type="Proteomes" id="UP000578112"/>
    </source>
</evidence>